<evidence type="ECO:0000259" key="5">
    <source>
        <dbReference type="Pfam" id="PF04542"/>
    </source>
</evidence>
<dbReference type="PANTHER" id="PTHR43133">
    <property type="entry name" value="RNA POLYMERASE ECF-TYPE SIGMA FACTO"/>
    <property type="match status" value="1"/>
</dbReference>
<comment type="similarity">
    <text evidence="1">Belongs to the sigma-70 factor family. ECF subfamily.</text>
</comment>
<dbReference type="InterPro" id="IPR007627">
    <property type="entry name" value="RNA_pol_sigma70_r2"/>
</dbReference>
<organism evidence="7 8">
    <name type="scientific">Spectribacter acetivorans</name>
    <dbReference type="NCBI Taxonomy" id="3075603"/>
    <lineage>
        <taxon>Bacteria</taxon>
        <taxon>Pseudomonadati</taxon>
        <taxon>Pseudomonadota</taxon>
        <taxon>Gammaproteobacteria</taxon>
        <taxon>Salinisphaerales</taxon>
        <taxon>Salinisphaeraceae</taxon>
        <taxon>Spectribacter</taxon>
    </lineage>
</organism>
<evidence type="ECO:0000256" key="1">
    <source>
        <dbReference type="ARBA" id="ARBA00010641"/>
    </source>
</evidence>
<keyword evidence="4" id="KW-0804">Transcription</keyword>
<protein>
    <submittedName>
        <fullName evidence="7">Sigma-70 family RNA polymerase sigma factor</fullName>
    </submittedName>
</protein>
<evidence type="ECO:0000256" key="3">
    <source>
        <dbReference type="ARBA" id="ARBA00023082"/>
    </source>
</evidence>
<dbReference type="Proteomes" id="UP001259982">
    <property type="component" value="Unassembled WGS sequence"/>
</dbReference>
<accession>A0ABU3BBZ3</accession>
<dbReference type="Pfam" id="PF04542">
    <property type="entry name" value="Sigma70_r2"/>
    <property type="match status" value="1"/>
</dbReference>
<keyword evidence="8" id="KW-1185">Reference proteome</keyword>
<feature type="domain" description="RNA polymerase sigma factor 70 region 4 type 2" evidence="6">
    <location>
        <begin position="135"/>
        <end position="186"/>
    </location>
</feature>
<evidence type="ECO:0000313" key="7">
    <source>
        <dbReference type="EMBL" id="MDT0619653.1"/>
    </source>
</evidence>
<dbReference type="Gene3D" id="1.10.10.10">
    <property type="entry name" value="Winged helix-like DNA-binding domain superfamily/Winged helix DNA-binding domain"/>
    <property type="match status" value="1"/>
</dbReference>
<comment type="caution">
    <text evidence="7">The sequence shown here is derived from an EMBL/GenBank/DDBJ whole genome shotgun (WGS) entry which is preliminary data.</text>
</comment>
<dbReference type="InterPro" id="IPR039425">
    <property type="entry name" value="RNA_pol_sigma-70-like"/>
</dbReference>
<evidence type="ECO:0000256" key="2">
    <source>
        <dbReference type="ARBA" id="ARBA00023015"/>
    </source>
</evidence>
<dbReference type="InterPro" id="IPR013325">
    <property type="entry name" value="RNA_pol_sigma_r2"/>
</dbReference>
<dbReference type="RefSeq" id="WP_311660215.1">
    <property type="nucleotide sequence ID" value="NZ_JAVRHY010000018.1"/>
</dbReference>
<evidence type="ECO:0000256" key="4">
    <source>
        <dbReference type="ARBA" id="ARBA00023163"/>
    </source>
</evidence>
<dbReference type="SUPFAM" id="SSF88659">
    <property type="entry name" value="Sigma3 and sigma4 domains of RNA polymerase sigma factors"/>
    <property type="match status" value="1"/>
</dbReference>
<sequence length="194" mass="22221">MRPRASLNAEPGQISAWLQAVAAGDQRAFRRLYQATAPKLMALLIRILGTEEAAEDALQDAFVKIWQKAGSYAPERGSGLTWMLTVARYQALDMLRRRRPMGSIDDTSVETNAALAERAALQPENHEETMQTLTRIQDYLGDLPRDQRRALMLAYFRGMPYRELAQRLRVPEATIKTWVRRGLARLRERLKERP</sequence>
<reference evidence="7 8" key="1">
    <citation type="submission" date="2023-09" db="EMBL/GenBank/DDBJ databases">
        <authorList>
            <person name="Rey-Velasco X."/>
        </authorList>
    </citation>
    <scope>NUCLEOTIDE SEQUENCE [LARGE SCALE GENOMIC DNA]</scope>
    <source>
        <strain evidence="7 8">P385</strain>
    </source>
</reference>
<dbReference type="PANTHER" id="PTHR43133:SF62">
    <property type="entry name" value="RNA POLYMERASE SIGMA FACTOR SIGZ"/>
    <property type="match status" value="1"/>
</dbReference>
<keyword evidence="3" id="KW-0731">Sigma factor</keyword>
<dbReference type="InterPro" id="IPR013324">
    <property type="entry name" value="RNA_pol_sigma_r3/r4-like"/>
</dbReference>
<dbReference type="SUPFAM" id="SSF88946">
    <property type="entry name" value="Sigma2 domain of RNA polymerase sigma factors"/>
    <property type="match status" value="1"/>
</dbReference>
<evidence type="ECO:0000313" key="8">
    <source>
        <dbReference type="Proteomes" id="UP001259982"/>
    </source>
</evidence>
<dbReference type="InterPro" id="IPR013249">
    <property type="entry name" value="RNA_pol_sigma70_r4_t2"/>
</dbReference>
<feature type="domain" description="RNA polymerase sigma-70 region 2" evidence="5">
    <location>
        <begin position="32"/>
        <end position="99"/>
    </location>
</feature>
<proteinExistence type="inferred from homology"/>
<dbReference type="InterPro" id="IPR036388">
    <property type="entry name" value="WH-like_DNA-bd_sf"/>
</dbReference>
<dbReference type="Gene3D" id="1.10.1740.10">
    <property type="match status" value="1"/>
</dbReference>
<evidence type="ECO:0000259" key="6">
    <source>
        <dbReference type="Pfam" id="PF08281"/>
    </source>
</evidence>
<dbReference type="NCBIfam" id="TIGR02937">
    <property type="entry name" value="sigma70-ECF"/>
    <property type="match status" value="1"/>
</dbReference>
<dbReference type="CDD" id="cd06171">
    <property type="entry name" value="Sigma70_r4"/>
    <property type="match status" value="1"/>
</dbReference>
<gene>
    <name evidence="7" type="ORF">RM531_14335</name>
</gene>
<dbReference type="EMBL" id="JAVRHY010000018">
    <property type="protein sequence ID" value="MDT0619653.1"/>
    <property type="molecule type" value="Genomic_DNA"/>
</dbReference>
<keyword evidence="2" id="KW-0805">Transcription regulation</keyword>
<dbReference type="InterPro" id="IPR014284">
    <property type="entry name" value="RNA_pol_sigma-70_dom"/>
</dbReference>
<name>A0ABU3BBZ3_9GAMM</name>
<dbReference type="Pfam" id="PF08281">
    <property type="entry name" value="Sigma70_r4_2"/>
    <property type="match status" value="1"/>
</dbReference>